<keyword evidence="3" id="KW-1185">Reference proteome</keyword>
<comment type="caution">
    <text evidence="2">The sequence shown here is derived from an EMBL/GenBank/DDBJ whole genome shotgun (WGS) entry which is preliminary data.</text>
</comment>
<dbReference type="EMBL" id="JAIQCJ010002112">
    <property type="protein sequence ID" value="KAJ8782491.1"/>
    <property type="molecule type" value="Genomic_DNA"/>
</dbReference>
<gene>
    <name evidence="2" type="ORF">J1605_010199</name>
</gene>
<dbReference type="Proteomes" id="UP001159641">
    <property type="component" value="Unassembled WGS sequence"/>
</dbReference>
<dbReference type="AlphaFoldDB" id="A0AB34GSN1"/>
<accession>A0AB34GSN1</accession>
<reference evidence="2 3" key="1">
    <citation type="submission" date="2022-11" db="EMBL/GenBank/DDBJ databases">
        <title>Whole genome sequence of Eschrichtius robustus ER-17-0199.</title>
        <authorList>
            <person name="Bruniche-Olsen A."/>
            <person name="Black A.N."/>
            <person name="Fields C.J."/>
            <person name="Walden K."/>
            <person name="Dewoody J.A."/>
        </authorList>
    </citation>
    <scope>NUCLEOTIDE SEQUENCE [LARGE SCALE GENOMIC DNA]</scope>
    <source>
        <strain evidence="2">ER-17-0199</strain>
        <tissue evidence="2">Blubber</tissue>
    </source>
</reference>
<evidence type="ECO:0000313" key="2">
    <source>
        <dbReference type="EMBL" id="KAJ8782491.1"/>
    </source>
</evidence>
<organism evidence="2 3">
    <name type="scientific">Eschrichtius robustus</name>
    <name type="common">California gray whale</name>
    <name type="synonym">Eschrichtius gibbosus</name>
    <dbReference type="NCBI Taxonomy" id="9764"/>
    <lineage>
        <taxon>Eukaryota</taxon>
        <taxon>Metazoa</taxon>
        <taxon>Chordata</taxon>
        <taxon>Craniata</taxon>
        <taxon>Vertebrata</taxon>
        <taxon>Euteleostomi</taxon>
        <taxon>Mammalia</taxon>
        <taxon>Eutheria</taxon>
        <taxon>Laurasiatheria</taxon>
        <taxon>Artiodactyla</taxon>
        <taxon>Whippomorpha</taxon>
        <taxon>Cetacea</taxon>
        <taxon>Mysticeti</taxon>
        <taxon>Eschrichtiidae</taxon>
        <taxon>Eschrichtius</taxon>
    </lineage>
</organism>
<proteinExistence type="predicted"/>
<feature type="region of interest" description="Disordered" evidence="1">
    <location>
        <begin position="1"/>
        <end position="50"/>
    </location>
</feature>
<evidence type="ECO:0000256" key="1">
    <source>
        <dbReference type="SAM" id="MobiDB-lite"/>
    </source>
</evidence>
<name>A0AB34GSN1_ESCRO</name>
<sequence length="72" mass="8278">METSSSSDNSCDSFASDNFPNTKPKFRSRSQVLGLHSALPTEEEEEEEEEDKYMLVRKRKLMAGYMNENDIP</sequence>
<protein>
    <submittedName>
        <fullName evidence="2">Uncharacterized protein</fullName>
    </submittedName>
</protein>
<evidence type="ECO:0000313" key="3">
    <source>
        <dbReference type="Proteomes" id="UP001159641"/>
    </source>
</evidence>
<feature type="compositionally biased region" description="Low complexity" evidence="1">
    <location>
        <begin position="1"/>
        <end position="19"/>
    </location>
</feature>
<feature type="compositionally biased region" description="Acidic residues" evidence="1">
    <location>
        <begin position="41"/>
        <end position="50"/>
    </location>
</feature>